<accession>A0A8H4SYB6</accession>
<reference evidence="1" key="2">
    <citation type="submission" date="2020-05" db="EMBL/GenBank/DDBJ databases">
        <authorList>
            <person name="Kim H.-S."/>
            <person name="Proctor R.H."/>
            <person name="Brown D.W."/>
        </authorList>
    </citation>
    <scope>NUCLEOTIDE SEQUENCE</scope>
    <source>
        <strain evidence="1">NRRL 20472</strain>
    </source>
</reference>
<organism evidence="1 2">
    <name type="scientific">Fusarium sarcochroum</name>
    <dbReference type="NCBI Taxonomy" id="1208366"/>
    <lineage>
        <taxon>Eukaryota</taxon>
        <taxon>Fungi</taxon>
        <taxon>Dikarya</taxon>
        <taxon>Ascomycota</taxon>
        <taxon>Pezizomycotina</taxon>
        <taxon>Sordariomycetes</taxon>
        <taxon>Hypocreomycetidae</taxon>
        <taxon>Hypocreales</taxon>
        <taxon>Nectriaceae</taxon>
        <taxon>Fusarium</taxon>
        <taxon>Fusarium lateritium species complex</taxon>
    </lineage>
</organism>
<dbReference type="OrthoDB" id="5153173at2759"/>
<keyword evidence="2" id="KW-1185">Reference proteome</keyword>
<sequence>DNFCSLFRDTISGTDDSETEFKWYETRCFCDTGVEQAPTCEDTTPILNAGWDTGSFEPWDFQAKVGYRKIVDFDIVRGGEGGSAYRFQTGDFHFDKSMWVYQDITACPGVTFYCSYKWKWDKYYEIPQDKGFSLIPYVRIYQDDQDYALVSDFPYGEEDTKRWIDSKGFTFTVPESGETRIWYIASSPQGKYKNITPDTCTETLVRRRNNLALDSLVCRAS</sequence>
<dbReference type="AlphaFoldDB" id="A0A8H4SYB6"/>
<gene>
    <name evidence="1" type="ORF">FSARC_13855</name>
</gene>
<name>A0A8H4SYB6_9HYPO</name>
<protein>
    <submittedName>
        <fullName evidence="1">Uncharacterized protein</fullName>
    </submittedName>
</protein>
<evidence type="ECO:0000313" key="1">
    <source>
        <dbReference type="EMBL" id="KAF4947936.1"/>
    </source>
</evidence>
<dbReference type="Proteomes" id="UP000622797">
    <property type="component" value="Unassembled WGS sequence"/>
</dbReference>
<evidence type="ECO:0000313" key="2">
    <source>
        <dbReference type="Proteomes" id="UP000622797"/>
    </source>
</evidence>
<dbReference type="EMBL" id="JABEXW010001075">
    <property type="protein sequence ID" value="KAF4947936.1"/>
    <property type="molecule type" value="Genomic_DNA"/>
</dbReference>
<reference evidence="1" key="1">
    <citation type="journal article" date="2020" name="BMC Genomics">
        <title>Correction to: Identification and distribution of gene clusters required for synthesis of sphingolipid metabolism inhibitors in diverse species of the filamentous fungus Fusarium.</title>
        <authorList>
            <person name="Kim H.S."/>
            <person name="Lohmar J.M."/>
            <person name="Busman M."/>
            <person name="Brown D.W."/>
            <person name="Naumann T.A."/>
            <person name="Divon H.H."/>
            <person name="Lysoe E."/>
            <person name="Uhlig S."/>
            <person name="Proctor R.H."/>
        </authorList>
    </citation>
    <scope>NUCLEOTIDE SEQUENCE</scope>
    <source>
        <strain evidence="1">NRRL 20472</strain>
    </source>
</reference>
<feature type="non-terminal residue" evidence="1">
    <location>
        <position position="1"/>
    </location>
</feature>
<proteinExistence type="predicted"/>
<comment type="caution">
    <text evidence="1">The sequence shown here is derived from an EMBL/GenBank/DDBJ whole genome shotgun (WGS) entry which is preliminary data.</text>
</comment>